<dbReference type="RefSeq" id="WP_090663030.1">
    <property type="nucleotide sequence ID" value="NZ_FOXQ01000019.1"/>
</dbReference>
<name>A0A1I5ZC07_9BACT</name>
<evidence type="ECO:0000313" key="2">
    <source>
        <dbReference type="EMBL" id="SFQ53965.1"/>
    </source>
</evidence>
<protein>
    <recommendedName>
        <fullName evidence="1">PIN domain-containing protein</fullName>
    </recommendedName>
</protein>
<dbReference type="Proteomes" id="UP000199031">
    <property type="component" value="Unassembled WGS sequence"/>
</dbReference>
<evidence type="ECO:0000313" key="3">
    <source>
        <dbReference type="Proteomes" id="UP000199031"/>
    </source>
</evidence>
<dbReference type="EMBL" id="FOXQ01000019">
    <property type="protein sequence ID" value="SFQ53965.1"/>
    <property type="molecule type" value="Genomic_DNA"/>
</dbReference>
<keyword evidence="3" id="KW-1185">Reference proteome</keyword>
<sequence>MSGIKILADTNAIIYHLAGNQKIETILNNNLIYISSITYAQLLSKQYISSIHIIHTNDLICEIAAGLRKNFKIKLPDAIIAATSFFLNTPLITFDEVFYKIDDLKILKLDLS</sequence>
<evidence type="ECO:0000259" key="1">
    <source>
        <dbReference type="Pfam" id="PF01850"/>
    </source>
</evidence>
<dbReference type="Pfam" id="PF01850">
    <property type="entry name" value="PIN"/>
    <property type="match status" value="1"/>
</dbReference>
<dbReference type="OrthoDB" id="676982at2"/>
<dbReference type="STRING" id="1465490.SAMN05444277_1196"/>
<accession>A0A1I5ZC07</accession>
<organism evidence="2 3">
    <name type="scientific">Parafilimonas terrae</name>
    <dbReference type="NCBI Taxonomy" id="1465490"/>
    <lineage>
        <taxon>Bacteria</taxon>
        <taxon>Pseudomonadati</taxon>
        <taxon>Bacteroidota</taxon>
        <taxon>Chitinophagia</taxon>
        <taxon>Chitinophagales</taxon>
        <taxon>Chitinophagaceae</taxon>
        <taxon>Parafilimonas</taxon>
    </lineage>
</organism>
<dbReference type="SUPFAM" id="SSF88723">
    <property type="entry name" value="PIN domain-like"/>
    <property type="match status" value="1"/>
</dbReference>
<dbReference type="Gene3D" id="3.40.50.1010">
    <property type="entry name" value="5'-nuclease"/>
    <property type="match status" value="1"/>
</dbReference>
<dbReference type="AlphaFoldDB" id="A0A1I5ZC07"/>
<feature type="domain" description="PIN" evidence="1">
    <location>
        <begin position="6"/>
        <end position="103"/>
    </location>
</feature>
<reference evidence="2 3" key="1">
    <citation type="submission" date="2016-10" db="EMBL/GenBank/DDBJ databases">
        <authorList>
            <person name="de Groot N.N."/>
        </authorList>
    </citation>
    <scope>NUCLEOTIDE SEQUENCE [LARGE SCALE GENOMIC DNA]</scope>
    <source>
        <strain evidence="2 3">DSM 28286</strain>
    </source>
</reference>
<dbReference type="InterPro" id="IPR002716">
    <property type="entry name" value="PIN_dom"/>
</dbReference>
<gene>
    <name evidence="2" type="ORF">SAMN05444277_1196</name>
</gene>
<dbReference type="InterPro" id="IPR029060">
    <property type="entry name" value="PIN-like_dom_sf"/>
</dbReference>
<proteinExistence type="predicted"/>